<evidence type="ECO:0000256" key="1">
    <source>
        <dbReference type="SAM" id="MobiDB-lite"/>
    </source>
</evidence>
<proteinExistence type="predicted"/>
<feature type="region of interest" description="Disordered" evidence="1">
    <location>
        <begin position="21"/>
        <end position="43"/>
    </location>
</feature>
<evidence type="ECO:0000313" key="2">
    <source>
        <dbReference type="EMBL" id="AKJ72569.1"/>
    </source>
</evidence>
<dbReference type="Pfam" id="PF10910">
    <property type="entry name" value="Phage_gene29"/>
    <property type="match status" value="1"/>
</dbReference>
<name>A0A0K0N6L4_9CAUD</name>
<reference evidence="2 3" key="1">
    <citation type="journal article" date="2015" name="PLoS ONE">
        <title>Lysis to Kill: Evaluation of the Lytic Abilities, and Genomics of Nine Bacteriophages Infective for Gordonia spp. and Their Potential Use in Activated Sludge Foam Biocontrol.</title>
        <authorList>
            <person name="Dyson Z.A."/>
            <person name="Tucci J."/>
            <person name="Seviour R.J."/>
            <person name="Petrovski S."/>
        </authorList>
    </citation>
    <scope>NUCLEOTIDE SEQUENCE [LARGE SCALE GENOMIC DNA]</scope>
</reference>
<accession>A0A0K0N6L4</accession>
<organism evidence="2 3">
    <name type="scientific">Gordonia phage GMA2</name>
    <dbReference type="NCBI Taxonomy" id="1647283"/>
    <lineage>
        <taxon>Viruses</taxon>
        <taxon>Duplodnaviria</taxon>
        <taxon>Heunggongvirae</taxon>
        <taxon>Uroviricota</taxon>
        <taxon>Caudoviricetes</taxon>
        <taxon>Gimaduovirus</taxon>
        <taxon>Gimaduovirus GMA2</taxon>
    </lineage>
</organism>
<keyword evidence="3" id="KW-1185">Reference proteome</keyword>
<sequence length="211" mass="23179">MTEETNDNLVAKNVASGKWKMRSHKNKEAAISRKVKAKDTSSLPPYTMPHKFLPLLRGIPIRDHARPNAAMTDLPPISLPIEAQNSIAYHLEVAGLVHVDDLKAMADENGNINVSKLPEALIVHLKPEHGPDIQINPGTWVAKAALTKKELETEITGVGPVDPTNFDLETASADELKLLEEVIRAARIEKVRRDNVDVHVEMPEDSGESAT</sequence>
<dbReference type="Proteomes" id="UP000221359">
    <property type="component" value="Segment"/>
</dbReference>
<gene>
    <name evidence="2" type="ORF">GMA2_31</name>
</gene>
<dbReference type="InterPro" id="IPR021226">
    <property type="entry name" value="Phage_gene29"/>
</dbReference>
<dbReference type="EMBL" id="KR063281">
    <property type="protein sequence ID" value="AKJ72569.1"/>
    <property type="molecule type" value="Genomic_DNA"/>
</dbReference>
<evidence type="ECO:0000313" key="3">
    <source>
        <dbReference type="Proteomes" id="UP000221359"/>
    </source>
</evidence>
<protein>
    <submittedName>
        <fullName evidence="2">Uncharacterized protein</fullName>
    </submittedName>
</protein>